<keyword evidence="1" id="KW-0678">Repressor</keyword>
<dbReference type="SUPFAM" id="SSF48498">
    <property type="entry name" value="Tetracyclin repressor-like, C-terminal domain"/>
    <property type="match status" value="1"/>
</dbReference>
<dbReference type="InterPro" id="IPR050109">
    <property type="entry name" value="HTH-type_TetR-like_transc_reg"/>
</dbReference>
<dbReference type="PROSITE" id="PS50977">
    <property type="entry name" value="HTH_TETR_2"/>
    <property type="match status" value="1"/>
</dbReference>
<dbReference type="GO" id="GO:0000976">
    <property type="term" value="F:transcription cis-regulatory region binding"/>
    <property type="evidence" value="ECO:0007669"/>
    <property type="project" value="TreeGrafter"/>
</dbReference>
<keyword evidence="2" id="KW-0805">Transcription regulation</keyword>
<organism evidence="8 9">
    <name type="scientific">Streptomyces curacoi</name>
    <dbReference type="NCBI Taxonomy" id="146536"/>
    <lineage>
        <taxon>Bacteria</taxon>
        <taxon>Bacillati</taxon>
        <taxon>Actinomycetota</taxon>
        <taxon>Actinomycetes</taxon>
        <taxon>Kitasatosporales</taxon>
        <taxon>Streptomycetaceae</taxon>
        <taxon>Streptomyces</taxon>
    </lineage>
</organism>
<dbReference type="InterPro" id="IPR001647">
    <property type="entry name" value="HTH_TetR"/>
</dbReference>
<dbReference type="AlphaFoldDB" id="A0A124GYY4"/>
<feature type="DNA-binding region" description="H-T-H motif" evidence="5">
    <location>
        <begin position="31"/>
        <end position="50"/>
    </location>
</feature>
<feature type="domain" description="HTH tetR-type" evidence="7">
    <location>
        <begin position="8"/>
        <end position="68"/>
    </location>
</feature>
<evidence type="ECO:0000313" key="8">
    <source>
        <dbReference type="EMBL" id="KUM72498.1"/>
    </source>
</evidence>
<evidence type="ECO:0000256" key="3">
    <source>
        <dbReference type="ARBA" id="ARBA00023125"/>
    </source>
</evidence>
<dbReference type="PANTHER" id="PTHR30055:SF234">
    <property type="entry name" value="HTH-TYPE TRANSCRIPTIONAL REGULATOR BETI"/>
    <property type="match status" value="1"/>
</dbReference>
<gene>
    <name evidence="8" type="ORF">AQI70_24770</name>
</gene>
<name>A0A124GYY4_9ACTN</name>
<dbReference type="Gene3D" id="1.10.357.10">
    <property type="entry name" value="Tetracycline Repressor, domain 2"/>
    <property type="match status" value="1"/>
</dbReference>
<reference evidence="8 9" key="1">
    <citation type="submission" date="2015-10" db="EMBL/GenBank/DDBJ databases">
        <title>Draft genome sequence of Streptomyces curacoi DSM 40107, type strain for the species Streptomyces curacoi.</title>
        <authorList>
            <person name="Ruckert C."/>
            <person name="Winkler A."/>
            <person name="Kalinowski J."/>
            <person name="Kampfer P."/>
            <person name="Glaeser S."/>
        </authorList>
    </citation>
    <scope>NUCLEOTIDE SEQUENCE [LARGE SCALE GENOMIC DNA]</scope>
    <source>
        <strain evidence="8 9">DSM 40107</strain>
    </source>
</reference>
<dbReference type="EMBL" id="LMWJ01000017">
    <property type="protein sequence ID" value="KUM72498.1"/>
    <property type="molecule type" value="Genomic_DNA"/>
</dbReference>
<evidence type="ECO:0000256" key="4">
    <source>
        <dbReference type="ARBA" id="ARBA00023163"/>
    </source>
</evidence>
<dbReference type="OrthoDB" id="9816296at2"/>
<evidence type="ECO:0000256" key="1">
    <source>
        <dbReference type="ARBA" id="ARBA00022491"/>
    </source>
</evidence>
<dbReference type="InterPro" id="IPR039538">
    <property type="entry name" value="BetI_C"/>
</dbReference>
<dbReference type="InterPro" id="IPR009057">
    <property type="entry name" value="Homeodomain-like_sf"/>
</dbReference>
<keyword evidence="4" id="KW-0804">Transcription</keyword>
<feature type="compositionally biased region" description="Low complexity" evidence="6">
    <location>
        <begin position="197"/>
        <end position="209"/>
    </location>
</feature>
<dbReference type="Proteomes" id="UP000054024">
    <property type="component" value="Unassembled WGS sequence"/>
</dbReference>
<proteinExistence type="predicted"/>
<dbReference type="GO" id="GO:0003700">
    <property type="term" value="F:DNA-binding transcription factor activity"/>
    <property type="evidence" value="ECO:0007669"/>
    <property type="project" value="TreeGrafter"/>
</dbReference>
<protein>
    <submittedName>
        <fullName evidence="8">Transcriptional regulator</fullName>
    </submittedName>
</protein>
<dbReference type="RefSeq" id="WP_062153721.1">
    <property type="nucleotide sequence ID" value="NZ_KQ947990.1"/>
</dbReference>
<feature type="region of interest" description="Disordered" evidence="6">
    <location>
        <begin position="188"/>
        <end position="209"/>
    </location>
</feature>
<evidence type="ECO:0000313" key="9">
    <source>
        <dbReference type="Proteomes" id="UP000054024"/>
    </source>
</evidence>
<dbReference type="PANTHER" id="PTHR30055">
    <property type="entry name" value="HTH-TYPE TRANSCRIPTIONAL REGULATOR RUTR"/>
    <property type="match status" value="1"/>
</dbReference>
<dbReference type="InterPro" id="IPR036271">
    <property type="entry name" value="Tet_transcr_reg_TetR-rel_C_sf"/>
</dbReference>
<accession>A0A124GYY4</accession>
<dbReference type="Pfam" id="PF13977">
    <property type="entry name" value="TetR_C_6"/>
    <property type="match status" value="1"/>
</dbReference>
<keyword evidence="3 5" id="KW-0238">DNA-binding</keyword>
<evidence type="ECO:0000256" key="5">
    <source>
        <dbReference type="PROSITE-ProRule" id="PRU00335"/>
    </source>
</evidence>
<evidence type="ECO:0000259" key="7">
    <source>
        <dbReference type="PROSITE" id="PS50977"/>
    </source>
</evidence>
<evidence type="ECO:0000256" key="6">
    <source>
        <dbReference type="SAM" id="MobiDB-lite"/>
    </source>
</evidence>
<evidence type="ECO:0000256" key="2">
    <source>
        <dbReference type="ARBA" id="ARBA00023015"/>
    </source>
</evidence>
<dbReference type="SUPFAM" id="SSF46689">
    <property type="entry name" value="Homeodomain-like"/>
    <property type="match status" value="1"/>
</dbReference>
<sequence>MPKTVDRDEQRRQIGAALLQLVAERGLDEVSVRTVAAATGRSPGAVQKYFSTKDEMLTFAAELAGERVERRMAGVDSALPLRQALRELILTTLPVDAERRAEATAQLAFAVRAAHHPGLAAIRRQVDQDIRQALAGWLESAGHTTHATAVADAVIALSDGLALRMLYTPQEHEHLLAALDRSLDALIPGPGPEPPYSSAGASSCSASRR</sequence>
<keyword evidence="9" id="KW-1185">Reference proteome</keyword>
<comment type="caution">
    <text evidence="8">The sequence shown here is derived from an EMBL/GenBank/DDBJ whole genome shotgun (WGS) entry which is preliminary data.</text>
</comment>
<dbReference type="Pfam" id="PF00440">
    <property type="entry name" value="TetR_N"/>
    <property type="match status" value="1"/>
</dbReference>